<evidence type="ECO:0000256" key="1">
    <source>
        <dbReference type="ARBA" id="ARBA00011975"/>
    </source>
</evidence>
<organism evidence="8 9">
    <name type="scientific">Mycobacterium phage Filuzino</name>
    <dbReference type="NCBI Taxonomy" id="2484209"/>
    <lineage>
        <taxon>Viruses</taxon>
        <taxon>Duplodnaviria</taxon>
        <taxon>Heunggongvirae</taxon>
        <taxon>Uroviricota</taxon>
        <taxon>Caudoviricetes</taxon>
        <taxon>Gracegardnervirinae</taxon>
        <taxon>Cheoctovirus</taxon>
        <taxon>Cheoctovirus filuzino</taxon>
    </lineage>
</organism>
<sequence>MKLGSLFSGAGGLDIAVEQFFGARTVWHCELNPAASKVLAHRWPDVPNLGDITAVDWSEVEPVDILAGGFPCQDVSAAGRRAGIAEGTRSGLWALFAEVINQLRPGVVVIENVRGLLSARAYRAMESEEAAVGDGADGPVLRALGAVLGDLADLGYDAQWTTVAASDVGAPHRRERVFIVAHPAGQPWRVDDGDQLRAGRGAQRRGSDARSGAASNTASDGRHEGRPEPARILGGPDAALRGDGPVDLLPTPVARDFKGAEPADMNRNSPCMSAIADLLPTPSAADGNGGHMSRSGDRGDELLLGGIAKAYDSGDLLPTPNAADGNSGTRSREALERGDHQVKITDLPRLLPTPNAQDGNGGRYNSDGHQNTLPGEVRMLPTPKASDGHRRDCEAERQRNTPSLVSVSYYLPTPAASDATGGGQHPDRREGHSRQLCDYALLDGTSRWGKYAAAIARWEAVAGPAPSPTEPNKNGNPRLTAAFPEWMMGWPAGWVTAVPGISRNDALRICGNGVCPQQAYAALQILVRVSACEVVE</sequence>
<protein>
    <recommendedName>
        <fullName evidence="1">DNA (cytosine-5-)-methyltransferase</fullName>
        <ecNumber evidence="1">2.1.1.37</ecNumber>
    </recommendedName>
</protein>
<keyword evidence="9" id="KW-1185">Reference proteome</keyword>
<dbReference type="Pfam" id="PF00145">
    <property type="entry name" value="DNA_methylase"/>
    <property type="match status" value="1"/>
</dbReference>
<dbReference type="InterPro" id="IPR050390">
    <property type="entry name" value="C5-Methyltransferase"/>
</dbReference>
<evidence type="ECO:0000313" key="9">
    <source>
        <dbReference type="Proteomes" id="UP000275978"/>
    </source>
</evidence>
<evidence type="ECO:0000256" key="5">
    <source>
        <dbReference type="PROSITE-ProRule" id="PRU01016"/>
    </source>
</evidence>
<proteinExistence type="inferred from homology"/>
<dbReference type="GO" id="GO:0032259">
    <property type="term" value="P:methylation"/>
    <property type="evidence" value="ECO:0007669"/>
    <property type="project" value="UniProtKB-KW"/>
</dbReference>
<dbReference type="EC" id="2.1.1.37" evidence="1"/>
<keyword evidence="3 5" id="KW-0808">Transferase</keyword>
<dbReference type="GO" id="GO:0003677">
    <property type="term" value="F:DNA binding"/>
    <property type="evidence" value="ECO:0007669"/>
    <property type="project" value="TreeGrafter"/>
</dbReference>
<feature type="region of interest" description="Disordered" evidence="7">
    <location>
        <begin position="189"/>
        <end position="244"/>
    </location>
</feature>
<gene>
    <name evidence="8" type="primary">68</name>
    <name evidence="8" type="ORF">PBI_FILUZINO_68</name>
</gene>
<dbReference type="GeneID" id="60328570"/>
<dbReference type="REBASE" id="683546">
    <property type="entry name" value="M.MphFilORF68P"/>
</dbReference>
<reference evidence="8 9" key="1">
    <citation type="submission" date="2018-10" db="EMBL/GenBank/DDBJ databases">
        <authorList>
            <person name="Garlena R.A."/>
            <person name="Russell D.A."/>
            <person name="Pope W.H."/>
            <person name="Jacobs-Sera D."/>
            <person name="Hatfull G.F."/>
        </authorList>
    </citation>
    <scope>NUCLEOTIDE SEQUENCE [LARGE SCALE GENOMIC DNA]</scope>
</reference>
<dbReference type="RefSeq" id="YP_009957057.1">
    <property type="nucleotide sequence ID" value="NC_051657.1"/>
</dbReference>
<keyword evidence="2 5" id="KW-0489">Methyltransferase</keyword>
<comment type="similarity">
    <text evidence="5 6">Belongs to the class I-like SAM-binding methyltransferase superfamily. C5-methyltransferase family.</text>
</comment>
<dbReference type="PANTHER" id="PTHR10629:SF52">
    <property type="entry name" value="DNA (CYTOSINE-5)-METHYLTRANSFERASE 1"/>
    <property type="match status" value="1"/>
</dbReference>
<dbReference type="InterPro" id="IPR029063">
    <property type="entry name" value="SAM-dependent_MTases_sf"/>
</dbReference>
<dbReference type="InterPro" id="IPR001525">
    <property type="entry name" value="C5_MeTfrase"/>
</dbReference>
<dbReference type="PROSITE" id="PS51679">
    <property type="entry name" value="SAM_MT_C5"/>
    <property type="match status" value="1"/>
</dbReference>
<feature type="compositionally biased region" description="Basic and acidic residues" evidence="7">
    <location>
        <begin position="386"/>
        <end position="399"/>
    </location>
</feature>
<feature type="active site" evidence="5">
    <location>
        <position position="72"/>
    </location>
</feature>
<evidence type="ECO:0000256" key="4">
    <source>
        <dbReference type="ARBA" id="ARBA00022691"/>
    </source>
</evidence>
<evidence type="ECO:0000256" key="7">
    <source>
        <dbReference type="SAM" id="MobiDB-lite"/>
    </source>
</evidence>
<dbReference type="PANTHER" id="PTHR10629">
    <property type="entry name" value="CYTOSINE-SPECIFIC METHYLTRANSFERASE"/>
    <property type="match status" value="1"/>
</dbReference>
<dbReference type="GO" id="GO:0044027">
    <property type="term" value="P:negative regulation of gene expression via chromosomal CpG island methylation"/>
    <property type="evidence" value="ECO:0007669"/>
    <property type="project" value="TreeGrafter"/>
</dbReference>
<dbReference type="KEGG" id="vg:60328570"/>
<dbReference type="PRINTS" id="PR00105">
    <property type="entry name" value="C5METTRFRASE"/>
</dbReference>
<name>A0A3G3LZ48_9CAUD</name>
<accession>A0A3G3LZ48</accession>
<dbReference type="SUPFAM" id="SSF53335">
    <property type="entry name" value="S-adenosyl-L-methionine-dependent methyltransferases"/>
    <property type="match status" value="1"/>
</dbReference>
<dbReference type="EMBL" id="MK016494">
    <property type="protein sequence ID" value="AYQ99414.1"/>
    <property type="molecule type" value="Genomic_DNA"/>
</dbReference>
<evidence type="ECO:0000256" key="3">
    <source>
        <dbReference type="ARBA" id="ARBA00022679"/>
    </source>
</evidence>
<dbReference type="Gene3D" id="3.40.50.150">
    <property type="entry name" value="Vaccinia Virus protein VP39"/>
    <property type="match status" value="1"/>
</dbReference>
<feature type="region of interest" description="Disordered" evidence="7">
    <location>
        <begin position="311"/>
        <end position="399"/>
    </location>
</feature>
<evidence type="ECO:0000256" key="6">
    <source>
        <dbReference type="RuleBase" id="RU000416"/>
    </source>
</evidence>
<evidence type="ECO:0000313" key="8">
    <source>
        <dbReference type="EMBL" id="AYQ99414.1"/>
    </source>
</evidence>
<feature type="compositionally biased region" description="Basic and acidic residues" evidence="7">
    <location>
        <begin position="330"/>
        <end position="343"/>
    </location>
</feature>
<feature type="compositionally biased region" description="Basic and acidic residues" evidence="7">
    <location>
        <begin position="220"/>
        <end position="229"/>
    </location>
</feature>
<dbReference type="GO" id="GO:0003886">
    <property type="term" value="F:DNA (cytosine-5-)-methyltransferase activity"/>
    <property type="evidence" value="ECO:0007669"/>
    <property type="project" value="UniProtKB-EC"/>
</dbReference>
<dbReference type="NCBIfam" id="TIGR00675">
    <property type="entry name" value="dcm"/>
    <property type="match status" value="1"/>
</dbReference>
<dbReference type="Proteomes" id="UP000275978">
    <property type="component" value="Segment"/>
</dbReference>
<keyword evidence="4 5" id="KW-0949">S-adenosyl-L-methionine</keyword>
<evidence type="ECO:0000256" key="2">
    <source>
        <dbReference type="ARBA" id="ARBA00022603"/>
    </source>
</evidence>